<dbReference type="Proteomes" id="UP000199320">
    <property type="component" value="Unassembled WGS sequence"/>
</dbReference>
<dbReference type="EMBL" id="FOIC01000062">
    <property type="protein sequence ID" value="SEU13949.1"/>
    <property type="molecule type" value="Genomic_DNA"/>
</dbReference>
<dbReference type="InterPro" id="IPR002753">
    <property type="entry name" value="UPF0058"/>
</dbReference>
<dbReference type="Proteomes" id="UP000324021">
    <property type="component" value="Unassembled WGS sequence"/>
</dbReference>
<protein>
    <recommendedName>
        <fullName evidence="5">Metal-binding protein</fullName>
    </recommendedName>
</protein>
<evidence type="ECO:0000313" key="3">
    <source>
        <dbReference type="Proteomes" id="UP000199320"/>
    </source>
</evidence>
<name>A0A1I0JT74_9EURY</name>
<dbReference type="PANTHER" id="PTHR42203">
    <property type="entry name" value="UPF0058 PROTEIN MJ1205"/>
    <property type="match status" value="1"/>
</dbReference>
<dbReference type="Pfam" id="PF01893">
    <property type="entry name" value="UPF0058"/>
    <property type="match status" value="1"/>
</dbReference>
<evidence type="ECO:0000313" key="4">
    <source>
        <dbReference type="Proteomes" id="UP000324021"/>
    </source>
</evidence>
<dbReference type="PANTHER" id="PTHR42203:SF2">
    <property type="entry name" value="UPF0058 PROTEIN MJ1205"/>
    <property type="match status" value="1"/>
</dbReference>
<evidence type="ECO:0000313" key="2">
    <source>
        <dbReference type="EMBL" id="SEU13949.1"/>
    </source>
</evidence>
<reference evidence="2" key="2">
    <citation type="submission" date="2016-10" db="EMBL/GenBank/DDBJ databases">
        <authorList>
            <person name="de Groot N.N."/>
        </authorList>
    </citation>
    <scope>NUCLEOTIDE SEQUENCE [LARGE SCALE GENOMIC DNA]</scope>
    <source>
        <strain evidence="2">CDM_6</strain>
    </source>
</reference>
<organism evidence="2 3">
    <name type="scientific">Natrinema hispanicum</name>
    <dbReference type="NCBI Taxonomy" id="392421"/>
    <lineage>
        <taxon>Archaea</taxon>
        <taxon>Methanobacteriati</taxon>
        <taxon>Methanobacteriota</taxon>
        <taxon>Stenosarchaea group</taxon>
        <taxon>Halobacteria</taxon>
        <taxon>Halobacteriales</taxon>
        <taxon>Natrialbaceae</taxon>
        <taxon>Natrinema</taxon>
    </lineage>
</organism>
<dbReference type="SUPFAM" id="SSF140371">
    <property type="entry name" value="Vng1086c-like"/>
    <property type="match status" value="1"/>
</dbReference>
<sequence>MRHDELLNLHALLREIRKDMEQRGDTSPDAFAAYDYQHTRPMHLHRTKRDHKRAVRLLFWGIIQSIESESDPSIVRR</sequence>
<evidence type="ECO:0008006" key="5">
    <source>
        <dbReference type="Google" id="ProtNLM"/>
    </source>
</evidence>
<gene>
    <name evidence="2" type="ORF">SAMN04488694_1629</name>
    <name evidence="1" type="ORF">SAMN05192552_10974</name>
</gene>
<proteinExistence type="predicted"/>
<dbReference type="Gene3D" id="1.20.1270.110">
    <property type="entry name" value="Uncharacterised protein family UPF0058"/>
    <property type="match status" value="1"/>
</dbReference>
<evidence type="ECO:0000313" key="1">
    <source>
        <dbReference type="EMBL" id="SDE00814.1"/>
    </source>
</evidence>
<dbReference type="InterPro" id="IPR036519">
    <property type="entry name" value="UPF0058_sf"/>
</dbReference>
<reference evidence="3 4" key="1">
    <citation type="submission" date="2016-10" db="EMBL/GenBank/DDBJ databases">
        <authorList>
            <person name="Varghese N."/>
            <person name="Submissions S."/>
        </authorList>
    </citation>
    <scope>NUCLEOTIDE SEQUENCE [LARGE SCALE GENOMIC DNA]</scope>
    <source>
        <strain evidence="1 4">CDM_1</strain>
        <strain evidence="3">CDM_6</strain>
    </source>
</reference>
<accession>A0A1I0JT74</accession>
<dbReference type="OrthoDB" id="177623at2157"/>
<dbReference type="RefSeq" id="WP_092936119.1">
    <property type="nucleotide sequence ID" value="NZ_FMZP01000097.1"/>
</dbReference>
<dbReference type="AlphaFoldDB" id="A0A1I0JT74"/>
<dbReference type="EMBL" id="FMZP01000097">
    <property type="protein sequence ID" value="SDE00814.1"/>
    <property type="molecule type" value="Genomic_DNA"/>
</dbReference>
<keyword evidence="3" id="KW-1185">Reference proteome</keyword>